<dbReference type="InterPro" id="IPR000719">
    <property type="entry name" value="Prot_kinase_dom"/>
</dbReference>
<evidence type="ECO:0000313" key="3">
    <source>
        <dbReference type="Proteomes" id="UP000789901"/>
    </source>
</evidence>
<evidence type="ECO:0000313" key="2">
    <source>
        <dbReference type="EMBL" id="CAG8688076.1"/>
    </source>
</evidence>
<organism evidence="2 3">
    <name type="scientific">Gigaspora margarita</name>
    <dbReference type="NCBI Taxonomy" id="4874"/>
    <lineage>
        <taxon>Eukaryota</taxon>
        <taxon>Fungi</taxon>
        <taxon>Fungi incertae sedis</taxon>
        <taxon>Mucoromycota</taxon>
        <taxon>Glomeromycotina</taxon>
        <taxon>Glomeromycetes</taxon>
        <taxon>Diversisporales</taxon>
        <taxon>Gigasporaceae</taxon>
        <taxon>Gigaspora</taxon>
    </lineage>
</organism>
<evidence type="ECO:0000259" key="1">
    <source>
        <dbReference type="PROSITE" id="PS50011"/>
    </source>
</evidence>
<accession>A0ABN7UYB6</accession>
<dbReference type="EMBL" id="CAJVQB010006604">
    <property type="protein sequence ID" value="CAG8688076.1"/>
    <property type="molecule type" value="Genomic_DNA"/>
</dbReference>
<dbReference type="SUPFAM" id="SSF56112">
    <property type="entry name" value="Protein kinase-like (PK-like)"/>
    <property type="match status" value="1"/>
</dbReference>
<sequence>MLEEHIESCDYNEFYDSQMIYEGNYSYIHKAKWKNGIPVVLKFSKNIENSDTLQTFEMVQKVCDHPNIIEYYAITSDPPLYVSVNINNVRLVLVLDDTNPLLSIVS</sequence>
<dbReference type="PROSITE" id="PS50011">
    <property type="entry name" value="PROTEIN_KINASE_DOM"/>
    <property type="match status" value="1"/>
</dbReference>
<gene>
    <name evidence="2" type="ORF">GMARGA_LOCUS11327</name>
</gene>
<protein>
    <submittedName>
        <fullName evidence="2">26369_t:CDS:1</fullName>
    </submittedName>
</protein>
<reference evidence="2 3" key="1">
    <citation type="submission" date="2021-06" db="EMBL/GenBank/DDBJ databases">
        <authorList>
            <person name="Kallberg Y."/>
            <person name="Tangrot J."/>
            <person name="Rosling A."/>
        </authorList>
    </citation>
    <scope>NUCLEOTIDE SEQUENCE [LARGE SCALE GENOMIC DNA]</scope>
    <source>
        <strain evidence="2 3">120-4 pot B 10/14</strain>
    </source>
</reference>
<dbReference type="Proteomes" id="UP000789901">
    <property type="component" value="Unassembled WGS sequence"/>
</dbReference>
<dbReference type="Gene3D" id="3.30.200.20">
    <property type="entry name" value="Phosphorylase Kinase, domain 1"/>
    <property type="match status" value="1"/>
</dbReference>
<keyword evidence="3" id="KW-1185">Reference proteome</keyword>
<comment type="caution">
    <text evidence="2">The sequence shown here is derived from an EMBL/GenBank/DDBJ whole genome shotgun (WGS) entry which is preliminary data.</text>
</comment>
<dbReference type="InterPro" id="IPR011009">
    <property type="entry name" value="Kinase-like_dom_sf"/>
</dbReference>
<feature type="domain" description="Protein kinase" evidence="1">
    <location>
        <begin position="14"/>
        <end position="106"/>
    </location>
</feature>
<proteinExistence type="predicted"/>
<name>A0ABN7UYB6_GIGMA</name>